<name>A0A4C1ZHH4_EUMVA</name>
<organism evidence="2 3">
    <name type="scientific">Eumeta variegata</name>
    <name type="common">Bagworm moth</name>
    <name type="synonym">Eumeta japonica</name>
    <dbReference type="NCBI Taxonomy" id="151549"/>
    <lineage>
        <taxon>Eukaryota</taxon>
        <taxon>Metazoa</taxon>
        <taxon>Ecdysozoa</taxon>
        <taxon>Arthropoda</taxon>
        <taxon>Hexapoda</taxon>
        <taxon>Insecta</taxon>
        <taxon>Pterygota</taxon>
        <taxon>Neoptera</taxon>
        <taxon>Endopterygota</taxon>
        <taxon>Lepidoptera</taxon>
        <taxon>Glossata</taxon>
        <taxon>Ditrysia</taxon>
        <taxon>Tineoidea</taxon>
        <taxon>Psychidae</taxon>
        <taxon>Oiketicinae</taxon>
        <taxon>Eumeta</taxon>
    </lineage>
</organism>
<sequence>MTDGSSAVVRGADGSRSLAAAGPYSGCHGPGCCLSTFEPEASCSTAPPIDAGVVILFPILIPVLLLIQKPHVRWKKILYHDPLSCARLLYCGLGGAGAAGDLQQGLAYMLTLDPKEEDTTSLEAYREAYDYGRLGSNSCRLRYPTCPFPYSTMLTLLEHMISSSRKA</sequence>
<dbReference type="Proteomes" id="UP000299102">
    <property type="component" value="Unassembled WGS sequence"/>
</dbReference>
<proteinExistence type="predicted"/>
<keyword evidence="3" id="KW-1185">Reference proteome</keyword>
<gene>
    <name evidence="2" type="ORF">EVAR_62771_1</name>
</gene>
<protein>
    <submittedName>
        <fullName evidence="2">Uncharacterized protein</fullName>
    </submittedName>
</protein>
<feature type="transmembrane region" description="Helical" evidence="1">
    <location>
        <begin position="49"/>
        <end position="67"/>
    </location>
</feature>
<dbReference type="AlphaFoldDB" id="A0A4C1ZHH4"/>
<dbReference type="OrthoDB" id="6340939at2759"/>
<evidence type="ECO:0000313" key="3">
    <source>
        <dbReference type="Proteomes" id="UP000299102"/>
    </source>
</evidence>
<accession>A0A4C1ZHH4</accession>
<evidence type="ECO:0000313" key="2">
    <source>
        <dbReference type="EMBL" id="GBP87956.1"/>
    </source>
</evidence>
<dbReference type="EMBL" id="BGZK01001897">
    <property type="protein sequence ID" value="GBP87956.1"/>
    <property type="molecule type" value="Genomic_DNA"/>
</dbReference>
<keyword evidence="1" id="KW-0472">Membrane</keyword>
<keyword evidence="1" id="KW-0812">Transmembrane</keyword>
<reference evidence="2 3" key="1">
    <citation type="journal article" date="2019" name="Commun. Biol.">
        <title>The bagworm genome reveals a unique fibroin gene that provides high tensile strength.</title>
        <authorList>
            <person name="Kono N."/>
            <person name="Nakamura H."/>
            <person name="Ohtoshi R."/>
            <person name="Tomita M."/>
            <person name="Numata K."/>
            <person name="Arakawa K."/>
        </authorList>
    </citation>
    <scope>NUCLEOTIDE SEQUENCE [LARGE SCALE GENOMIC DNA]</scope>
</reference>
<evidence type="ECO:0000256" key="1">
    <source>
        <dbReference type="SAM" id="Phobius"/>
    </source>
</evidence>
<comment type="caution">
    <text evidence="2">The sequence shown here is derived from an EMBL/GenBank/DDBJ whole genome shotgun (WGS) entry which is preliminary data.</text>
</comment>
<keyword evidence="1" id="KW-1133">Transmembrane helix</keyword>